<evidence type="ECO:0000256" key="15">
    <source>
        <dbReference type="PIRSR" id="PIRSR602401-1"/>
    </source>
</evidence>
<comment type="cofactor">
    <cofactor evidence="1 15">
        <name>heme</name>
        <dbReference type="ChEBI" id="CHEBI:30413"/>
    </cofactor>
</comment>
<dbReference type="EC" id="1.14.14.1" evidence="5"/>
<accession>A0A9N8KWX4</accession>
<proteinExistence type="inferred from homology"/>
<evidence type="ECO:0000256" key="14">
    <source>
        <dbReference type="ARBA" id="ARBA00047827"/>
    </source>
</evidence>
<sequence>MIAPLLTITITLILYFVYLFTRRKFTYWKKKNIPHLPPTTIFGNYSQFMLLKENLAESTLKLCQTFPDAPVIGSYYGTEPALIVQDPELIKLVTTKDFYHFSGREITNHVHKEMFTRSLLFYYGDKWKALRQNLSPIFSSSKMKNMFPLITKCSFVLEDMLDREIEKSSVLDVRTILARYTMDCICSCAFGVETQTMEKTENNVFKKMGDMVVDFTLLAAVKNIVRTMWPSIFYGLGFKVMTKKVDDFFSKLLTDIFETRNYQPTSRNDFIDYMLKLKKNNLVGSGLKGSNSDTGAKVALEIDAEFLISQCVLFFGAGFETSSTSLMWTLFELAKNPDKQKKAILEVDAYLRRHDNKLEYECISETSYLEACVDEALRLYPVAGVITREVMEDYVFPSGLKVEKGLRVHLPLYKLHYDPENFPEPREYRPERFHGEEKRNVKPYTYMPFGEGPRICIGMRFARMQMAAGLITLFKKYTVELAPGMQRDLKFDPKSQITSPANGIRLKFVEREGWETRLFAK</sequence>
<dbReference type="AlphaFoldDB" id="A0A9N8KWX4"/>
<keyword evidence="9" id="KW-0492">Microsome</keyword>
<dbReference type="GO" id="GO:0016712">
    <property type="term" value="F:oxidoreductase activity, acting on paired donors, with incorporation or reduction of molecular oxygen, reduced flavin or flavoprotein as one donor, and incorporation of one atom of oxygen"/>
    <property type="evidence" value="ECO:0007669"/>
    <property type="project" value="UniProtKB-EC"/>
</dbReference>
<dbReference type="GO" id="GO:0020037">
    <property type="term" value="F:heme binding"/>
    <property type="evidence" value="ECO:0007669"/>
    <property type="project" value="InterPro"/>
</dbReference>
<evidence type="ECO:0000256" key="1">
    <source>
        <dbReference type="ARBA" id="ARBA00001971"/>
    </source>
</evidence>
<dbReference type="InterPro" id="IPR050476">
    <property type="entry name" value="Insect_CytP450_Detox"/>
</dbReference>
<evidence type="ECO:0000256" key="11">
    <source>
        <dbReference type="ARBA" id="ARBA00023004"/>
    </source>
</evidence>
<dbReference type="EMBL" id="LR824031">
    <property type="protein sequence ID" value="CAD0206531.1"/>
    <property type="molecule type" value="Genomic_DNA"/>
</dbReference>
<comment type="subcellular location">
    <subcellularLocation>
        <location evidence="3">Endoplasmic reticulum membrane</location>
        <topology evidence="3">Peripheral membrane protein</topology>
    </subcellularLocation>
    <subcellularLocation>
        <location evidence="2">Microsome membrane</location>
        <topology evidence="2">Peripheral membrane protein</topology>
    </subcellularLocation>
</comment>
<evidence type="ECO:0000256" key="5">
    <source>
        <dbReference type="ARBA" id="ARBA00012109"/>
    </source>
</evidence>
<keyword evidence="11 15" id="KW-0408">Iron</keyword>
<dbReference type="Gene3D" id="1.10.630.10">
    <property type="entry name" value="Cytochrome P450"/>
    <property type="match status" value="1"/>
</dbReference>
<keyword evidence="10 16" id="KW-0560">Oxidoreductase</keyword>
<evidence type="ECO:0000256" key="16">
    <source>
        <dbReference type="RuleBase" id="RU000461"/>
    </source>
</evidence>
<protein>
    <recommendedName>
        <fullName evidence="5">unspecific monooxygenase</fullName>
        <ecNumber evidence="5">1.14.14.1</ecNumber>
    </recommendedName>
</protein>
<dbReference type="InterPro" id="IPR017972">
    <property type="entry name" value="Cyt_P450_CS"/>
</dbReference>
<keyword evidence="7 15" id="KW-0479">Metal-binding</keyword>
<dbReference type="Pfam" id="PF00067">
    <property type="entry name" value="p450"/>
    <property type="match status" value="1"/>
</dbReference>
<evidence type="ECO:0000256" key="2">
    <source>
        <dbReference type="ARBA" id="ARBA00004174"/>
    </source>
</evidence>
<keyword evidence="17" id="KW-1133">Transmembrane helix</keyword>
<comment type="similarity">
    <text evidence="4 16">Belongs to the cytochrome P450 family.</text>
</comment>
<keyword evidence="13 17" id="KW-0472">Membrane</keyword>
<evidence type="ECO:0000256" key="6">
    <source>
        <dbReference type="ARBA" id="ARBA00022617"/>
    </source>
</evidence>
<comment type="catalytic activity">
    <reaction evidence="14">
        <text>an organic molecule + reduced [NADPH--hemoprotein reductase] + O2 = an alcohol + oxidized [NADPH--hemoprotein reductase] + H2O + H(+)</text>
        <dbReference type="Rhea" id="RHEA:17149"/>
        <dbReference type="Rhea" id="RHEA-COMP:11964"/>
        <dbReference type="Rhea" id="RHEA-COMP:11965"/>
        <dbReference type="ChEBI" id="CHEBI:15377"/>
        <dbReference type="ChEBI" id="CHEBI:15378"/>
        <dbReference type="ChEBI" id="CHEBI:15379"/>
        <dbReference type="ChEBI" id="CHEBI:30879"/>
        <dbReference type="ChEBI" id="CHEBI:57618"/>
        <dbReference type="ChEBI" id="CHEBI:58210"/>
        <dbReference type="ChEBI" id="CHEBI:142491"/>
        <dbReference type="EC" id="1.14.14.1"/>
    </reaction>
</comment>
<dbReference type="PANTHER" id="PTHR24292">
    <property type="entry name" value="CYTOCHROME P450"/>
    <property type="match status" value="1"/>
</dbReference>
<feature type="transmembrane region" description="Helical" evidence="17">
    <location>
        <begin position="6"/>
        <end position="21"/>
    </location>
</feature>
<dbReference type="OrthoDB" id="2789670at2759"/>
<name>A0A9N8KWX4_CHRIL</name>
<dbReference type="GO" id="GO:0005789">
    <property type="term" value="C:endoplasmic reticulum membrane"/>
    <property type="evidence" value="ECO:0007669"/>
    <property type="project" value="UniProtKB-SubCell"/>
</dbReference>
<organism evidence="18 19">
    <name type="scientific">Chrysodeixis includens</name>
    <name type="common">Soybean looper</name>
    <name type="synonym">Pseudoplusia includens</name>
    <dbReference type="NCBI Taxonomy" id="689277"/>
    <lineage>
        <taxon>Eukaryota</taxon>
        <taxon>Metazoa</taxon>
        <taxon>Ecdysozoa</taxon>
        <taxon>Arthropoda</taxon>
        <taxon>Hexapoda</taxon>
        <taxon>Insecta</taxon>
        <taxon>Pterygota</taxon>
        <taxon>Neoptera</taxon>
        <taxon>Endopterygota</taxon>
        <taxon>Lepidoptera</taxon>
        <taxon>Glossata</taxon>
        <taxon>Ditrysia</taxon>
        <taxon>Noctuoidea</taxon>
        <taxon>Noctuidae</taxon>
        <taxon>Plusiinae</taxon>
        <taxon>Chrysodeixis</taxon>
    </lineage>
</organism>
<dbReference type="Proteomes" id="UP001154114">
    <property type="component" value="Chromosome 28"/>
</dbReference>
<dbReference type="InterPro" id="IPR001128">
    <property type="entry name" value="Cyt_P450"/>
</dbReference>
<evidence type="ECO:0000256" key="7">
    <source>
        <dbReference type="ARBA" id="ARBA00022723"/>
    </source>
</evidence>
<keyword evidence="8" id="KW-0256">Endoplasmic reticulum</keyword>
<dbReference type="InterPro" id="IPR002401">
    <property type="entry name" value="Cyt_P450_E_grp-I"/>
</dbReference>
<reference evidence="18" key="1">
    <citation type="submission" date="2021-12" db="EMBL/GenBank/DDBJ databases">
        <authorList>
            <person name="King R."/>
        </authorList>
    </citation>
    <scope>NUCLEOTIDE SEQUENCE</scope>
</reference>
<keyword evidence="12 16" id="KW-0503">Monooxygenase</keyword>
<keyword evidence="17" id="KW-0812">Transmembrane</keyword>
<dbReference type="PRINTS" id="PR00463">
    <property type="entry name" value="EP450I"/>
</dbReference>
<evidence type="ECO:0000256" key="13">
    <source>
        <dbReference type="ARBA" id="ARBA00023136"/>
    </source>
</evidence>
<dbReference type="PROSITE" id="PS00086">
    <property type="entry name" value="CYTOCHROME_P450"/>
    <property type="match status" value="1"/>
</dbReference>
<feature type="binding site" description="axial binding residue" evidence="15">
    <location>
        <position position="456"/>
    </location>
    <ligand>
        <name>heme</name>
        <dbReference type="ChEBI" id="CHEBI:30413"/>
    </ligand>
    <ligandPart>
        <name>Fe</name>
        <dbReference type="ChEBI" id="CHEBI:18248"/>
    </ligandPart>
</feature>
<keyword evidence="19" id="KW-1185">Reference proteome</keyword>
<evidence type="ECO:0000256" key="10">
    <source>
        <dbReference type="ARBA" id="ARBA00023002"/>
    </source>
</evidence>
<dbReference type="GO" id="GO:0005506">
    <property type="term" value="F:iron ion binding"/>
    <property type="evidence" value="ECO:0007669"/>
    <property type="project" value="InterPro"/>
</dbReference>
<dbReference type="FunFam" id="1.10.630.10:FF:000042">
    <property type="entry name" value="Cytochrome P450"/>
    <property type="match status" value="1"/>
</dbReference>
<evidence type="ECO:0000256" key="9">
    <source>
        <dbReference type="ARBA" id="ARBA00022848"/>
    </source>
</evidence>
<evidence type="ECO:0000256" key="3">
    <source>
        <dbReference type="ARBA" id="ARBA00004406"/>
    </source>
</evidence>
<dbReference type="PRINTS" id="PR00385">
    <property type="entry name" value="P450"/>
</dbReference>
<keyword evidence="6 15" id="KW-0349">Heme</keyword>
<evidence type="ECO:0000313" key="18">
    <source>
        <dbReference type="EMBL" id="CAD0206531.1"/>
    </source>
</evidence>
<evidence type="ECO:0000256" key="8">
    <source>
        <dbReference type="ARBA" id="ARBA00022824"/>
    </source>
</evidence>
<dbReference type="SUPFAM" id="SSF48264">
    <property type="entry name" value="Cytochrome P450"/>
    <property type="match status" value="1"/>
</dbReference>
<evidence type="ECO:0000256" key="12">
    <source>
        <dbReference type="ARBA" id="ARBA00023033"/>
    </source>
</evidence>
<dbReference type="PANTHER" id="PTHR24292:SF54">
    <property type="entry name" value="CYP9F3-RELATED"/>
    <property type="match status" value="1"/>
</dbReference>
<dbReference type="CDD" id="cd11056">
    <property type="entry name" value="CYP6-like"/>
    <property type="match status" value="1"/>
</dbReference>
<dbReference type="InterPro" id="IPR036396">
    <property type="entry name" value="Cyt_P450_sf"/>
</dbReference>
<evidence type="ECO:0000256" key="17">
    <source>
        <dbReference type="SAM" id="Phobius"/>
    </source>
</evidence>
<gene>
    <name evidence="18" type="ORF">CINC_LOCUS8823</name>
</gene>
<evidence type="ECO:0000313" key="19">
    <source>
        <dbReference type="Proteomes" id="UP001154114"/>
    </source>
</evidence>
<evidence type="ECO:0000256" key="4">
    <source>
        <dbReference type="ARBA" id="ARBA00010617"/>
    </source>
</evidence>